<reference evidence="1 2" key="1">
    <citation type="submission" date="2015-12" db="EMBL/GenBank/DDBJ databases">
        <title>Genome sequence of Mucilaginibacter gotjawali.</title>
        <authorList>
            <person name="Lee J.S."/>
            <person name="Lee K.C."/>
            <person name="Kim K.K."/>
            <person name="Lee B.W."/>
        </authorList>
    </citation>
    <scope>NUCLEOTIDE SEQUENCE [LARGE SCALE GENOMIC DNA]</scope>
    <source>
        <strain evidence="1 2">SA3-7</strain>
    </source>
</reference>
<evidence type="ECO:0000313" key="1">
    <source>
        <dbReference type="EMBL" id="BAU52013.1"/>
    </source>
</evidence>
<keyword evidence="2" id="KW-1185">Reference proteome</keyword>
<dbReference type="KEGG" id="mgot:MgSA37_00163"/>
<name>A0A110AZX2_9SPHI</name>
<dbReference type="Proteomes" id="UP000218263">
    <property type="component" value="Chromosome"/>
</dbReference>
<dbReference type="AlphaFoldDB" id="A0A110AZX2"/>
<protein>
    <submittedName>
        <fullName evidence="1">Uncharacterized protein</fullName>
    </submittedName>
</protein>
<gene>
    <name evidence="1" type="ORF">MgSA37_00163</name>
</gene>
<dbReference type="OrthoDB" id="793718at2"/>
<organism evidence="1 2">
    <name type="scientific">Mucilaginibacter gotjawali</name>
    <dbReference type="NCBI Taxonomy" id="1550579"/>
    <lineage>
        <taxon>Bacteria</taxon>
        <taxon>Pseudomonadati</taxon>
        <taxon>Bacteroidota</taxon>
        <taxon>Sphingobacteriia</taxon>
        <taxon>Sphingobacteriales</taxon>
        <taxon>Sphingobacteriaceae</taxon>
        <taxon>Mucilaginibacter</taxon>
    </lineage>
</organism>
<accession>A0A110AZX2</accession>
<sequence length="170" mass="19350">MQNPFSFRLSAFTLLMALCVSSCSFNPNQQTPGEGYLQGEWRQDSVTNQKQLISYSLYHLKFSCDSFYVEIHSFSKTNTGTDTCMNAGHWTEYTKGTYIQRNDTVRLTGQFCNADYTLKDDKGCFRSGDYDELFKVTKQSDSLLTFAGTTDVIPIKARLIKRVSCHPKPI</sequence>
<dbReference type="EMBL" id="AP017313">
    <property type="protein sequence ID" value="BAU52013.1"/>
    <property type="molecule type" value="Genomic_DNA"/>
</dbReference>
<evidence type="ECO:0000313" key="2">
    <source>
        <dbReference type="Proteomes" id="UP000218263"/>
    </source>
</evidence>
<proteinExistence type="predicted"/>
<dbReference type="RefSeq" id="WP_096349379.1">
    <property type="nucleotide sequence ID" value="NZ_AP017313.1"/>
</dbReference>